<evidence type="ECO:0000313" key="1">
    <source>
        <dbReference type="EMBL" id="MCL2915092.1"/>
    </source>
</evidence>
<dbReference type="InterPro" id="IPR011122">
    <property type="entry name" value="WavE"/>
</dbReference>
<name>A0ABT0N9R5_9GAMM</name>
<dbReference type="RefSeq" id="WP_249249699.1">
    <property type="nucleotide sequence ID" value="NZ_JAKIKT010000006.1"/>
</dbReference>
<sequence length="323" mass="37284">MVIEFKDISVVVQGPVQAYHGRAQETGITHKCLQSIREHLPGATIILSTWAGQNCEGLEPDLLLLNEDPGPTISSYDAQGKPGYLNFNRQLVSSAAGLREVKTPYAVKLRSDNFLTSSDFVRAQQAYPQRCLADSLFQERVVVNTSYFRRYCDGQKVVMLPSDFFHFGRTMDLLAIWDIPLFKDLPFDEERRGHPQHRGAPNTCPHAEQIYCNTWLQQLSADVPYLEHRHHATPEMLEYWDRFMASNFVVLEPQQIGLGLIDRFIPRSKRPNEISHLDWLLFYKKYCDSSYPASNVELFYSIGWRRLLKMPLSHLKHRLKQGK</sequence>
<accession>A0ABT0N9R5</accession>
<proteinExistence type="predicted"/>
<gene>
    <name evidence="1" type="ORF">L2725_15130</name>
</gene>
<evidence type="ECO:0000313" key="2">
    <source>
        <dbReference type="Proteomes" id="UP001202831"/>
    </source>
</evidence>
<comment type="caution">
    <text evidence="1">The sequence shown here is derived from an EMBL/GenBank/DDBJ whole genome shotgun (WGS) entry which is preliminary data.</text>
</comment>
<dbReference type="EMBL" id="JAKIKT010000006">
    <property type="protein sequence ID" value="MCL2915092.1"/>
    <property type="molecule type" value="Genomic_DNA"/>
</dbReference>
<organism evidence="1 2">
    <name type="scientific">Shewanella corallii</name>
    <dbReference type="NCBI Taxonomy" id="560080"/>
    <lineage>
        <taxon>Bacteria</taxon>
        <taxon>Pseudomonadati</taxon>
        <taxon>Pseudomonadota</taxon>
        <taxon>Gammaproteobacteria</taxon>
        <taxon>Alteromonadales</taxon>
        <taxon>Shewanellaceae</taxon>
        <taxon>Shewanella</taxon>
    </lineage>
</organism>
<reference evidence="1 2" key="1">
    <citation type="submission" date="2022-01" db="EMBL/GenBank/DDBJ databases">
        <title>Whole genome-based taxonomy of the Shewanellaceae.</title>
        <authorList>
            <person name="Martin-Rodriguez A.J."/>
        </authorList>
    </citation>
    <scope>NUCLEOTIDE SEQUENCE [LARGE SCALE GENOMIC DNA]</scope>
    <source>
        <strain evidence="1 2">DSM 21332</strain>
    </source>
</reference>
<protein>
    <submittedName>
        <fullName evidence="1">WavE lipopolysaccharide synthesis family protein</fullName>
    </submittedName>
</protein>
<keyword evidence="2" id="KW-1185">Reference proteome</keyword>
<dbReference type="Pfam" id="PF07507">
    <property type="entry name" value="WavE"/>
    <property type="match status" value="1"/>
</dbReference>
<dbReference type="Proteomes" id="UP001202831">
    <property type="component" value="Unassembled WGS sequence"/>
</dbReference>